<protein>
    <submittedName>
        <fullName evidence="1">Uncharacterized protein</fullName>
    </submittedName>
</protein>
<sequence length="141" mass="15793">MKLPILEDVPDDLPIVDKCLLVARNLGKEAGANCAEWVAMDTFGGRCTRDHKAKARAVLESIESCDYSHMDVRLPNLSGEYADEMTPAKLLEDVMWYTDAERGEHTDEVEVALDDLCNEWEQGVGEGYEWQLAQLAKSAME</sequence>
<evidence type="ECO:0000313" key="1">
    <source>
        <dbReference type="EMBL" id="CAB4139612.1"/>
    </source>
</evidence>
<proteinExistence type="predicted"/>
<accession>A0A6J5M0D4</accession>
<reference evidence="1" key="1">
    <citation type="submission" date="2020-04" db="EMBL/GenBank/DDBJ databases">
        <authorList>
            <person name="Chiriac C."/>
            <person name="Salcher M."/>
            <person name="Ghai R."/>
            <person name="Kavagutti S V."/>
        </authorList>
    </citation>
    <scope>NUCLEOTIDE SEQUENCE</scope>
</reference>
<name>A0A6J5M0D4_9CAUD</name>
<organism evidence="1">
    <name type="scientific">uncultured Caudovirales phage</name>
    <dbReference type="NCBI Taxonomy" id="2100421"/>
    <lineage>
        <taxon>Viruses</taxon>
        <taxon>Duplodnaviria</taxon>
        <taxon>Heunggongvirae</taxon>
        <taxon>Uroviricota</taxon>
        <taxon>Caudoviricetes</taxon>
        <taxon>Peduoviridae</taxon>
        <taxon>Maltschvirus</taxon>
        <taxon>Maltschvirus maltsch</taxon>
    </lineage>
</organism>
<dbReference type="EMBL" id="LR796350">
    <property type="protein sequence ID" value="CAB4139612.1"/>
    <property type="molecule type" value="Genomic_DNA"/>
</dbReference>
<gene>
    <name evidence="1" type="ORF">UFOVP340_59</name>
</gene>